<feature type="chain" id="PRO_5003447455" description="Lipocalin/cytosolic fatty-acid binding domain-containing protein" evidence="1">
    <location>
        <begin position="20"/>
        <end position="193"/>
    </location>
</feature>
<evidence type="ECO:0000313" key="2">
    <source>
        <dbReference type="EMBL" id="AEO36404.1"/>
    </source>
</evidence>
<protein>
    <recommendedName>
        <fullName evidence="3">Lipocalin/cytosolic fatty-acid binding domain-containing protein</fullName>
    </recommendedName>
</protein>
<dbReference type="GO" id="GO:0043176">
    <property type="term" value="F:amine binding"/>
    <property type="evidence" value="ECO:0007669"/>
    <property type="project" value="InterPro"/>
</dbReference>
<accession>G3MSD6</accession>
<reference evidence="2" key="1">
    <citation type="journal article" date="2011" name="PLoS ONE">
        <title>A deep insight into the sialotranscriptome of the gulf coast tick, Amblyomma maculatum.</title>
        <authorList>
            <person name="Karim S."/>
            <person name="Singh P."/>
            <person name="Ribeiro J.M."/>
        </authorList>
    </citation>
    <scope>NUCLEOTIDE SEQUENCE</scope>
    <source>
        <tissue evidence="2">Salivary gland</tissue>
    </source>
</reference>
<organism evidence="2">
    <name type="scientific">Amblyomma maculatum</name>
    <name type="common">Gulf Coast tick</name>
    <dbReference type="NCBI Taxonomy" id="34609"/>
    <lineage>
        <taxon>Eukaryota</taxon>
        <taxon>Metazoa</taxon>
        <taxon>Ecdysozoa</taxon>
        <taxon>Arthropoda</taxon>
        <taxon>Chelicerata</taxon>
        <taxon>Arachnida</taxon>
        <taxon>Acari</taxon>
        <taxon>Parasitiformes</taxon>
        <taxon>Ixodida</taxon>
        <taxon>Ixodoidea</taxon>
        <taxon>Ixodidae</taxon>
        <taxon>Amblyomminae</taxon>
        <taxon>Amblyomma</taxon>
    </lineage>
</organism>
<name>G3MSD6_AMBMU</name>
<dbReference type="GO" id="GO:0030682">
    <property type="term" value="P:symbiont-mediated perturbation of host defenses"/>
    <property type="evidence" value="ECO:0007669"/>
    <property type="project" value="InterPro"/>
</dbReference>
<dbReference type="InterPro" id="IPR012674">
    <property type="entry name" value="Calycin"/>
</dbReference>
<proteinExistence type="evidence at transcript level"/>
<evidence type="ECO:0008006" key="3">
    <source>
        <dbReference type="Google" id="ProtNLM"/>
    </source>
</evidence>
<dbReference type="SUPFAM" id="SSF50814">
    <property type="entry name" value="Lipocalins"/>
    <property type="match status" value="1"/>
</dbReference>
<keyword evidence="1" id="KW-0732">Signal</keyword>
<dbReference type="EMBL" id="JO844787">
    <property type="protein sequence ID" value="AEO36404.1"/>
    <property type="molecule type" value="mRNA"/>
</dbReference>
<dbReference type="InterPro" id="IPR002970">
    <property type="entry name" value="Tick_his-bd"/>
</dbReference>
<sequence length="193" mass="22398">MSLTLLGALTILASNPILGHVCTPRDVIAQNLEIAPDAWKLMSQTEGKFFLVYHSEDGTFHRSYPCLNAIRNGPATPTTKEAEYYYSYRTSSGFMRDKRNVKLDKKDDAYKHYNEFTIDLSSGADQNVQDFQVIYTDYSDCILFWYWKLGYQVWVRGSYLKENRKVPSLCSLLYELLAQGKKHVVYDWKRCTL</sequence>
<evidence type="ECO:0000256" key="1">
    <source>
        <dbReference type="SAM" id="SignalP"/>
    </source>
</evidence>
<dbReference type="AlphaFoldDB" id="G3MSD6"/>
<dbReference type="Gene3D" id="2.40.128.20">
    <property type="match status" value="1"/>
</dbReference>
<dbReference type="Pfam" id="PF02098">
    <property type="entry name" value="His_binding"/>
    <property type="match status" value="1"/>
</dbReference>
<feature type="signal peptide" evidence="1">
    <location>
        <begin position="1"/>
        <end position="19"/>
    </location>
</feature>